<name>A0ABR0BYA6_PURLI</name>
<evidence type="ECO:0000313" key="3">
    <source>
        <dbReference type="Proteomes" id="UP001287286"/>
    </source>
</evidence>
<dbReference type="Proteomes" id="UP001287286">
    <property type="component" value="Unassembled WGS sequence"/>
</dbReference>
<evidence type="ECO:0000256" key="1">
    <source>
        <dbReference type="SAM" id="MobiDB-lite"/>
    </source>
</evidence>
<organism evidence="2 3">
    <name type="scientific">Purpureocillium lilacinum</name>
    <name type="common">Paecilomyces lilacinus</name>
    <dbReference type="NCBI Taxonomy" id="33203"/>
    <lineage>
        <taxon>Eukaryota</taxon>
        <taxon>Fungi</taxon>
        <taxon>Dikarya</taxon>
        <taxon>Ascomycota</taxon>
        <taxon>Pezizomycotina</taxon>
        <taxon>Sordariomycetes</taxon>
        <taxon>Hypocreomycetidae</taxon>
        <taxon>Hypocreales</taxon>
        <taxon>Ophiocordycipitaceae</taxon>
        <taxon>Purpureocillium</taxon>
    </lineage>
</organism>
<proteinExistence type="predicted"/>
<gene>
    <name evidence="2" type="ORF">Purlil1_6490</name>
</gene>
<sequence>MLQEPFDFARDKGITAQCFDLIIDRLRKNYHIIQLFSSASHARDETRGSALEYDFYDTLYRLTVNWPRTDTLTWADYELRRELTTCRATKRPREARTINLIAGNGATTPSCQRTLLQHARPLPFRRQPQRRTRQRSDYLIIYLLTEPLEPDTSPLPLREQSAPSTFHPSLAVTPDSEGDAARPSHPPPLPLLLPRASMRGKDPACGVQMMRPPIVDPRPHAVAHHETRRAGFESCLAFAPPFCHGEPYL</sequence>
<reference evidence="2 3" key="1">
    <citation type="journal article" date="2024" name="Microbiol. Resour. Announc.">
        <title>Genome annotations for the ascomycete fungi Trichoderma harzianum, Trichoderma aggressivum, and Purpureocillium lilacinum.</title>
        <authorList>
            <person name="Beijen E.P.W."/>
            <person name="Ohm R.A."/>
        </authorList>
    </citation>
    <scope>NUCLEOTIDE SEQUENCE [LARGE SCALE GENOMIC DNA]</scope>
    <source>
        <strain evidence="2 3">CBS 150709</strain>
    </source>
</reference>
<comment type="caution">
    <text evidence="2">The sequence shown here is derived from an EMBL/GenBank/DDBJ whole genome shotgun (WGS) entry which is preliminary data.</text>
</comment>
<feature type="region of interest" description="Disordered" evidence="1">
    <location>
        <begin position="151"/>
        <end position="201"/>
    </location>
</feature>
<evidence type="ECO:0000313" key="2">
    <source>
        <dbReference type="EMBL" id="KAK4089057.1"/>
    </source>
</evidence>
<dbReference type="EMBL" id="JAWRVI010000021">
    <property type="protein sequence ID" value="KAK4089057.1"/>
    <property type="molecule type" value="Genomic_DNA"/>
</dbReference>
<accession>A0ABR0BYA6</accession>
<keyword evidence="3" id="KW-1185">Reference proteome</keyword>
<protein>
    <submittedName>
        <fullName evidence="2">Uncharacterized protein</fullName>
    </submittedName>
</protein>